<name>A0A9N9K4B3_9GLOM</name>
<dbReference type="EMBL" id="CAJVPZ010085070">
    <property type="protein sequence ID" value="CAG8811210.1"/>
    <property type="molecule type" value="Genomic_DNA"/>
</dbReference>
<proteinExistence type="predicted"/>
<feature type="non-terminal residue" evidence="1">
    <location>
        <position position="1"/>
    </location>
</feature>
<accession>A0A9N9K4B3</accession>
<sequence length="125" mass="14194">IEIGNQNVVNNVQNMSFENIRLSTEEIISDDDEGTNSTRNNSAYFASNNSAYFANNNSTYFASNNSTYLTSSNSTLNDLSNEVYEINIMQTTTFETTEEKDINNKDINAMKHISTRNKSYQFRAL</sequence>
<evidence type="ECO:0000313" key="1">
    <source>
        <dbReference type="EMBL" id="CAG8811210.1"/>
    </source>
</evidence>
<dbReference type="Proteomes" id="UP000789396">
    <property type="component" value="Unassembled WGS sequence"/>
</dbReference>
<reference evidence="1" key="1">
    <citation type="submission" date="2021-06" db="EMBL/GenBank/DDBJ databases">
        <authorList>
            <person name="Kallberg Y."/>
            <person name="Tangrot J."/>
            <person name="Rosling A."/>
        </authorList>
    </citation>
    <scope>NUCLEOTIDE SEQUENCE</scope>
    <source>
        <strain evidence="1">IN212</strain>
    </source>
</reference>
<feature type="non-terminal residue" evidence="1">
    <location>
        <position position="125"/>
    </location>
</feature>
<organism evidence="1 2">
    <name type="scientific">Racocetra fulgida</name>
    <dbReference type="NCBI Taxonomy" id="60492"/>
    <lineage>
        <taxon>Eukaryota</taxon>
        <taxon>Fungi</taxon>
        <taxon>Fungi incertae sedis</taxon>
        <taxon>Mucoromycota</taxon>
        <taxon>Glomeromycotina</taxon>
        <taxon>Glomeromycetes</taxon>
        <taxon>Diversisporales</taxon>
        <taxon>Gigasporaceae</taxon>
        <taxon>Racocetra</taxon>
    </lineage>
</organism>
<comment type="caution">
    <text evidence="1">The sequence shown here is derived from an EMBL/GenBank/DDBJ whole genome shotgun (WGS) entry which is preliminary data.</text>
</comment>
<evidence type="ECO:0000313" key="2">
    <source>
        <dbReference type="Proteomes" id="UP000789396"/>
    </source>
</evidence>
<dbReference type="AlphaFoldDB" id="A0A9N9K4B3"/>
<keyword evidence="2" id="KW-1185">Reference proteome</keyword>
<gene>
    <name evidence="1" type="ORF">RFULGI_LOCUS18774</name>
</gene>
<protein>
    <submittedName>
        <fullName evidence="1">15980_t:CDS:1</fullName>
    </submittedName>
</protein>